<evidence type="ECO:0000256" key="3">
    <source>
        <dbReference type="ARBA" id="ARBA00022989"/>
    </source>
</evidence>
<name>A0A1E5G1A7_9FIRM</name>
<protein>
    <submittedName>
        <fullName evidence="10">Uncharacterized protein</fullName>
    </submittedName>
</protein>
<dbReference type="Pfam" id="PF24961">
    <property type="entry name" value="NfeD_membrane"/>
    <property type="match status" value="1"/>
</dbReference>
<dbReference type="InterPro" id="IPR029045">
    <property type="entry name" value="ClpP/crotonase-like_dom_sf"/>
</dbReference>
<dbReference type="STRING" id="766136.BHF68_08670"/>
<feature type="transmembrane region" description="Helical" evidence="5">
    <location>
        <begin position="262"/>
        <end position="295"/>
    </location>
</feature>
<evidence type="ECO:0000256" key="4">
    <source>
        <dbReference type="ARBA" id="ARBA00023136"/>
    </source>
</evidence>
<evidence type="ECO:0000256" key="1">
    <source>
        <dbReference type="ARBA" id="ARBA00004141"/>
    </source>
</evidence>
<feature type="transmembrane region" description="Helical" evidence="5">
    <location>
        <begin position="237"/>
        <end position="255"/>
    </location>
</feature>
<dbReference type="GO" id="GO:0005886">
    <property type="term" value="C:plasma membrane"/>
    <property type="evidence" value="ECO:0007669"/>
    <property type="project" value="TreeGrafter"/>
</dbReference>
<evidence type="ECO:0000256" key="5">
    <source>
        <dbReference type="SAM" id="Phobius"/>
    </source>
</evidence>
<evidence type="ECO:0000259" key="9">
    <source>
        <dbReference type="Pfam" id="PF25145"/>
    </source>
</evidence>
<evidence type="ECO:0000256" key="2">
    <source>
        <dbReference type="ARBA" id="ARBA00022692"/>
    </source>
</evidence>
<dbReference type="InterPro" id="IPR056739">
    <property type="entry name" value="NfeD_membrane"/>
</dbReference>
<accession>A0A1E5G1A7</accession>
<feature type="signal peptide" evidence="6">
    <location>
        <begin position="1"/>
        <end position="28"/>
    </location>
</feature>
<comment type="subcellular location">
    <subcellularLocation>
        <location evidence="1">Membrane</location>
        <topology evidence="1">Multi-pass membrane protein</topology>
    </subcellularLocation>
</comment>
<feature type="transmembrane region" description="Helical" evidence="5">
    <location>
        <begin position="335"/>
        <end position="355"/>
    </location>
</feature>
<evidence type="ECO:0000256" key="6">
    <source>
        <dbReference type="SAM" id="SignalP"/>
    </source>
</evidence>
<dbReference type="Gene3D" id="2.40.50.140">
    <property type="entry name" value="Nucleic acid-binding proteins"/>
    <property type="match status" value="1"/>
</dbReference>
<keyword evidence="4 5" id="KW-0472">Membrane</keyword>
<feature type="chain" id="PRO_5009176970" evidence="6">
    <location>
        <begin position="29"/>
        <end position="440"/>
    </location>
</feature>
<keyword evidence="3 5" id="KW-1133">Transmembrane helix</keyword>
<evidence type="ECO:0000259" key="7">
    <source>
        <dbReference type="Pfam" id="PF01957"/>
    </source>
</evidence>
<organism evidence="10 11">
    <name type="scientific">Desulfuribacillus alkaliarsenatis</name>
    <dbReference type="NCBI Taxonomy" id="766136"/>
    <lineage>
        <taxon>Bacteria</taxon>
        <taxon>Bacillati</taxon>
        <taxon>Bacillota</taxon>
        <taxon>Desulfuribacillia</taxon>
        <taxon>Desulfuribacillales</taxon>
        <taxon>Desulfuribacillaceae</taxon>
        <taxon>Desulfuribacillus</taxon>
    </lineage>
</organism>
<dbReference type="InterPro" id="IPR012340">
    <property type="entry name" value="NA-bd_OB-fold"/>
</dbReference>
<keyword evidence="11" id="KW-1185">Reference proteome</keyword>
<dbReference type="InterPro" id="IPR002810">
    <property type="entry name" value="NfeD-like_C"/>
</dbReference>
<reference evidence="10 11" key="1">
    <citation type="submission" date="2016-09" db="EMBL/GenBank/DDBJ databases">
        <title>Draft genome sequence for the type strain of Desulfuribacillus alkaliarsenatis AHT28, an obligately anaerobic, sulfidogenic bacterium isolated from Russian soda lake sediments.</title>
        <authorList>
            <person name="Abin C.A."/>
            <person name="Hollibaugh J.T."/>
        </authorList>
    </citation>
    <scope>NUCLEOTIDE SEQUENCE [LARGE SCALE GENOMIC DNA]</scope>
    <source>
        <strain evidence="10 11">AHT28</strain>
    </source>
</reference>
<evidence type="ECO:0000259" key="8">
    <source>
        <dbReference type="Pfam" id="PF24961"/>
    </source>
</evidence>
<comment type="caution">
    <text evidence="10">The sequence shown here is derived from an EMBL/GenBank/DDBJ whole genome shotgun (WGS) entry which is preliminary data.</text>
</comment>
<evidence type="ECO:0000313" key="10">
    <source>
        <dbReference type="EMBL" id="OEF96228.1"/>
    </source>
</evidence>
<dbReference type="InterPro" id="IPR056738">
    <property type="entry name" value="NfeD1b_N"/>
</dbReference>
<gene>
    <name evidence="10" type="ORF">BHF68_08670</name>
</gene>
<feature type="domain" description="NfeD-like C-terminal" evidence="7">
    <location>
        <begin position="381"/>
        <end position="435"/>
    </location>
</feature>
<keyword evidence="6" id="KW-0732">Signal</keyword>
<dbReference type="CDD" id="cd07021">
    <property type="entry name" value="Clp_protease_NfeD_like"/>
    <property type="match status" value="1"/>
</dbReference>
<dbReference type="Gene3D" id="3.90.226.10">
    <property type="entry name" value="2-enoyl-CoA Hydratase, Chain A, domain 1"/>
    <property type="match status" value="1"/>
</dbReference>
<proteinExistence type="predicted"/>
<dbReference type="RefSeq" id="WP_069643734.1">
    <property type="nucleotide sequence ID" value="NZ_MIJE01000032.1"/>
</dbReference>
<dbReference type="InterPro" id="IPR052165">
    <property type="entry name" value="Membrane_assoc_protease"/>
</dbReference>
<dbReference type="AlphaFoldDB" id="A0A1E5G1A7"/>
<evidence type="ECO:0000313" key="11">
    <source>
        <dbReference type="Proteomes" id="UP000094296"/>
    </source>
</evidence>
<dbReference type="Pfam" id="PF01957">
    <property type="entry name" value="NfeD"/>
    <property type="match status" value="1"/>
</dbReference>
<dbReference type="OrthoDB" id="9806253at2"/>
<dbReference type="PANTHER" id="PTHR33507">
    <property type="entry name" value="INNER MEMBRANE PROTEIN YBBJ"/>
    <property type="match status" value="1"/>
</dbReference>
<dbReference type="EMBL" id="MIJE01000032">
    <property type="protein sequence ID" value="OEF96228.1"/>
    <property type="molecule type" value="Genomic_DNA"/>
</dbReference>
<feature type="domain" description="NfeD1b N-terminal" evidence="9">
    <location>
        <begin position="35"/>
        <end position="218"/>
    </location>
</feature>
<keyword evidence="2 5" id="KW-0812">Transmembrane</keyword>
<feature type="transmembrane region" description="Helical" evidence="5">
    <location>
        <begin position="301"/>
        <end position="323"/>
    </location>
</feature>
<dbReference type="Pfam" id="PF25145">
    <property type="entry name" value="NfeD1b_N"/>
    <property type="match status" value="1"/>
</dbReference>
<dbReference type="PANTHER" id="PTHR33507:SF3">
    <property type="entry name" value="INNER MEMBRANE PROTEIN YBBJ"/>
    <property type="match status" value="1"/>
</dbReference>
<sequence length="440" mass="47179">MRRKLIAYLLVFTFFLSLFNMPPATVNADSDEDIIFVIPMEGPVEKGLDAFLKRSLTAARDEGATVVVIEMNTLGGSVDAAMSIGNRLIASEIPVITYITGTATSAGAYIALNTPMIAMSPGSTIGAAEPRFLTGQEVDPKILAFWKSEMEAAAEAFDRDPIYAAAMVDRSVVIEGLVNEEQLLSLTANKATEVGIADGVFTNRQQMLDHYGYSGQIIQADITLAERLARFVTSPNVIPFLLTIAFLGIAIEFLVPGFGLPGILGVSALAIFFIGHMAAGAAGYEVLIIFIIGIILLSIEFFAPGFGIFGISGIVAMGAAIVLAAQDTTLGMQSLLIALAITFVVSIILVKYFGYRGIWSKFILSEKQQNELGYVAPQQRKDLLGQIGETITPLRPSGTAQFDDYLADVVGEGGYIQSGRKVKVVKVEGTRIVVREIKES</sequence>
<dbReference type="SUPFAM" id="SSF52096">
    <property type="entry name" value="ClpP/crotonase"/>
    <property type="match status" value="1"/>
</dbReference>
<feature type="domain" description="NfeD integral membrane" evidence="8">
    <location>
        <begin position="236"/>
        <end position="350"/>
    </location>
</feature>
<dbReference type="Proteomes" id="UP000094296">
    <property type="component" value="Unassembled WGS sequence"/>
</dbReference>